<sequence>MYNFVLVGDKVEEETTTAQISKRGNLYSKFSLFEVLVKNVHKMERRWSSVAAAKEDNDESMPPLEKGGSGITAAAAAATHERKHERGGGSLAPPYHNPPSALVRPRFKGSGGEQRGSVTLPPMAAYQGSFDPWTGTRC</sequence>
<comment type="caution">
    <text evidence="2">The sequence shown here is derived from an EMBL/GenBank/DDBJ whole genome shotgun (WGS) entry which is preliminary data.</text>
</comment>
<accession>A0AAP0DZU4</accession>
<name>A0AAP0DZU4_9MAGN</name>
<organism evidence="2 3">
    <name type="scientific">Stephania cephalantha</name>
    <dbReference type="NCBI Taxonomy" id="152367"/>
    <lineage>
        <taxon>Eukaryota</taxon>
        <taxon>Viridiplantae</taxon>
        <taxon>Streptophyta</taxon>
        <taxon>Embryophyta</taxon>
        <taxon>Tracheophyta</taxon>
        <taxon>Spermatophyta</taxon>
        <taxon>Magnoliopsida</taxon>
        <taxon>Ranunculales</taxon>
        <taxon>Menispermaceae</taxon>
        <taxon>Menispermoideae</taxon>
        <taxon>Cissampelideae</taxon>
        <taxon>Stephania</taxon>
    </lineage>
</organism>
<dbReference type="AlphaFoldDB" id="A0AAP0DZU4"/>
<evidence type="ECO:0000313" key="2">
    <source>
        <dbReference type="EMBL" id="KAK9084079.1"/>
    </source>
</evidence>
<evidence type="ECO:0000256" key="1">
    <source>
        <dbReference type="SAM" id="MobiDB-lite"/>
    </source>
</evidence>
<protein>
    <submittedName>
        <fullName evidence="2">Uncharacterized protein</fullName>
    </submittedName>
</protein>
<feature type="region of interest" description="Disordered" evidence="1">
    <location>
        <begin position="53"/>
        <end position="126"/>
    </location>
</feature>
<keyword evidence="3" id="KW-1185">Reference proteome</keyword>
<gene>
    <name evidence="2" type="ORF">Scep_030550</name>
</gene>
<proteinExistence type="predicted"/>
<evidence type="ECO:0000313" key="3">
    <source>
        <dbReference type="Proteomes" id="UP001419268"/>
    </source>
</evidence>
<dbReference type="EMBL" id="JBBNAG010000013">
    <property type="protein sequence ID" value="KAK9084079.1"/>
    <property type="molecule type" value="Genomic_DNA"/>
</dbReference>
<dbReference type="Proteomes" id="UP001419268">
    <property type="component" value="Unassembled WGS sequence"/>
</dbReference>
<reference evidence="2 3" key="1">
    <citation type="submission" date="2024-01" db="EMBL/GenBank/DDBJ databases">
        <title>Genome assemblies of Stephania.</title>
        <authorList>
            <person name="Yang L."/>
        </authorList>
    </citation>
    <scope>NUCLEOTIDE SEQUENCE [LARGE SCALE GENOMIC DNA]</scope>
    <source>
        <strain evidence="2">JXDWG</strain>
        <tissue evidence="2">Leaf</tissue>
    </source>
</reference>